<accession>A0A2S7IMF5</accession>
<feature type="coiled-coil region" evidence="1">
    <location>
        <begin position="81"/>
        <end position="143"/>
    </location>
</feature>
<organism evidence="3 4">
    <name type="scientific">Siphonobacter curvatus</name>
    <dbReference type="NCBI Taxonomy" id="2094562"/>
    <lineage>
        <taxon>Bacteria</taxon>
        <taxon>Pseudomonadati</taxon>
        <taxon>Bacteroidota</taxon>
        <taxon>Cytophagia</taxon>
        <taxon>Cytophagales</taxon>
        <taxon>Cytophagaceae</taxon>
        <taxon>Siphonobacter</taxon>
    </lineage>
</organism>
<keyword evidence="2" id="KW-0812">Transmembrane</keyword>
<evidence type="ECO:0000313" key="3">
    <source>
        <dbReference type="EMBL" id="PQA58740.1"/>
    </source>
</evidence>
<dbReference type="OrthoDB" id="797840at2"/>
<comment type="caution">
    <text evidence="3">The sequence shown here is derived from an EMBL/GenBank/DDBJ whole genome shotgun (WGS) entry which is preliminary data.</text>
</comment>
<sequence length="181" mass="21288">MRYFIAFFLGCIAITTQAQNIRYSYVARPDSVLNILVSQRQGLYKQWAQDQQERNAFFGGQSKKDLRNIITTLEQILNKDNEILTELNRMKQAEVTELRRKNSDVSKRVNSYLDESGALMEENKQLRSQAERNRKRVEALENQSNYPFQIAICLLIASWVLFFFLRRKKSTAEPQRNSDLR</sequence>
<keyword evidence="1" id="KW-0175">Coiled coil</keyword>
<evidence type="ECO:0000256" key="2">
    <source>
        <dbReference type="SAM" id="Phobius"/>
    </source>
</evidence>
<name>A0A2S7IMF5_9BACT</name>
<proteinExistence type="predicted"/>
<feature type="transmembrane region" description="Helical" evidence="2">
    <location>
        <begin position="146"/>
        <end position="165"/>
    </location>
</feature>
<dbReference type="SUPFAM" id="SSF58100">
    <property type="entry name" value="Bacterial hemolysins"/>
    <property type="match status" value="1"/>
</dbReference>
<keyword evidence="2" id="KW-0472">Membrane</keyword>
<dbReference type="Proteomes" id="UP000239590">
    <property type="component" value="Unassembled WGS sequence"/>
</dbReference>
<dbReference type="EMBL" id="PTRA01000001">
    <property type="protein sequence ID" value="PQA58740.1"/>
    <property type="molecule type" value="Genomic_DNA"/>
</dbReference>
<reference evidence="4" key="1">
    <citation type="submission" date="2018-02" db="EMBL/GenBank/DDBJ databases">
        <title>Genome sequencing of Solimonas sp. HR-BB.</title>
        <authorList>
            <person name="Lee Y."/>
            <person name="Jeon C.O."/>
        </authorList>
    </citation>
    <scope>NUCLEOTIDE SEQUENCE [LARGE SCALE GENOMIC DNA]</scope>
    <source>
        <strain evidence="4">HR-U</strain>
    </source>
</reference>
<dbReference type="AlphaFoldDB" id="A0A2S7IMF5"/>
<keyword evidence="2" id="KW-1133">Transmembrane helix</keyword>
<evidence type="ECO:0000313" key="4">
    <source>
        <dbReference type="Proteomes" id="UP000239590"/>
    </source>
</evidence>
<evidence type="ECO:0000256" key="1">
    <source>
        <dbReference type="SAM" id="Coils"/>
    </source>
</evidence>
<dbReference type="RefSeq" id="WP_104709924.1">
    <property type="nucleotide sequence ID" value="NZ_PTRA01000001.1"/>
</dbReference>
<keyword evidence="4" id="KW-1185">Reference proteome</keyword>
<gene>
    <name evidence="3" type="ORF">C5O19_03490</name>
</gene>
<protein>
    <submittedName>
        <fullName evidence="3">Uncharacterized protein</fullName>
    </submittedName>
</protein>